<keyword evidence="6 12" id="KW-0413">Isomerase</keyword>
<dbReference type="EC" id="5.4.2.10" evidence="12"/>
<dbReference type="PANTHER" id="PTHR42946">
    <property type="entry name" value="PHOSPHOHEXOSE MUTASE"/>
    <property type="match status" value="1"/>
</dbReference>
<feature type="domain" description="Alpha-D-phosphohexomutase C-terminal" evidence="8">
    <location>
        <begin position="404"/>
        <end position="453"/>
    </location>
</feature>
<evidence type="ECO:0000256" key="6">
    <source>
        <dbReference type="ARBA" id="ARBA00023235"/>
    </source>
</evidence>
<evidence type="ECO:0000256" key="4">
    <source>
        <dbReference type="ARBA" id="ARBA00022723"/>
    </source>
</evidence>
<dbReference type="FunFam" id="3.40.120.10:FF:000001">
    <property type="entry name" value="Phosphoglucosamine mutase"/>
    <property type="match status" value="1"/>
</dbReference>
<feature type="domain" description="Alpha-D-phosphohexomutase alpha/beta/alpha" evidence="9">
    <location>
        <begin position="13"/>
        <end position="144"/>
    </location>
</feature>
<dbReference type="OrthoDB" id="9806956at2"/>
<dbReference type="InterPro" id="IPR005845">
    <property type="entry name" value="A-D-PHexomutase_a/b/a-II"/>
</dbReference>
<sequence>MGASEAPLMLSVSGMRGWVGQSLTPEVVARYGAAFGSWLKESLKSETKHPHVVIGRDSRPSGEMFENAATAGLTSVGCKVTKIGIASTPGVAIMGKHLQADGGVVVTASHNPIIWNGFKALRHDGVAPPADQAAIIIQRFQENDVQYVGVDELQPVSINHSAAEVHVEKVLEHVDIDAIKKAGLHAVVDSVHGAGGLEAKLLLDKLNVKITHLYAEPTGIFPHIPEPTKENLSELASVVKEVNADIGFAQDPDADRLAVIDNNGKYIGEEYTLALCAKHVLSNGDATAANLSTSRMLDDIAAAAGAKVYRSAVGEANVASVMKDQDAIVGGEGNGGIIWSKVIHVRDSLVGMALLCEMLAHQNTTLDKIAESIPAYSIVKDKINLELGMADKIKPTMLEVFHDQRIDTQDGVRVDWPDKWVHARTSNTEPIMRIIAEAKNEKEAIDLINQVRDALGFNRYPE</sequence>
<feature type="domain" description="Alpha-D-phosphohexomutase alpha/beta/alpha" evidence="11">
    <location>
        <begin position="271"/>
        <end position="374"/>
    </location>
</feature>
<dbReference type="GO" id="GO:0004615">
    <property type="term" value="F:phosphomannomutase activity"/>
    <property type="evidence" value="ECO:0007669"/>
    <property type="project" value="TreeGrafter"/>
</dbReference>
<dbReference type="InterPro" id="IPR050060">
    <property type="entry name" value="Phosphoglucosamine_mutase"/>
</dbReference>
<dbReference type="KEGG" id="pcor:KS4_35960"/>
<dbReference type="InterPro" id="IPR005843">
    <property type="entry name" value="A-D-PHexomutase_C"/>
</dbReference>
<dbReference type="InterPro" id="IPR036900">
    <property type="entry name" value="A-D-PHexomutase_C_sf"/>
</dbReference>
<organism evidence="12 13">
    <name type="scientific">Poriferisphaera corsica</name>
    <dbReference type="NCBI Taxonomy" id="2528020"/>
    <lineage>
        <taxon>Bacteria</taxon>
        <taxon>Pseudomonadati</taxon>
        <taxon>Planctomycetota</taxon>
        <taxon>Phycisphaerae</taxon>
        <taxon>Phycisphaerales</taxon>
        <taxon>Phycisphaeraceae</taxon>
        <taxon>Poriferisphaera</taxon>
    </lineage>
</organism>
<dbReference type="GO" id="GO:0009252">
    <property type="term" value="P:peptidoglycan biosynthetic process"/>
    <property type="evidence" value="ECO:0007669"/>
    <property type="project" value="TreeGrafter"/>
</dbReference>
<accession>A0A517YZB9</accession>
<dbReference type="InterPro" id="IPR016066">
    <property type="entry name" value="A-D-PHexomutase_CS"/>
</dbReference>
<dbReference type="Pfam" id="PF02878">
    <property type="entry name" value="PGM_PMM_I"/>
    <property type="match status" value="1"/>
</dbReference>
<evidence type="ECO:0000256" key="5">
    <source>
        <dbReference type="ARBA" id="ARBA00022842"/>
    </source>
</evidence>
<evidence type="ECO:0000256" key="7">
    <source>
        <dbReference type="RuleBase" id="RU004326"/>
    </source>
</evidence>
<dbReference type="PROSITE" id="PS00710">
    <property type="entry name" value="PGM_PMM"/>
    <property type="match status" value="1"/>
</dbReference>
<keyword evidence="4 7" id="KW-0479">Metal-binding</keyword>
<dbReference type="InterPro" id="IPR024086">
    <property type="entry name" value="GlmM_arc-type"/>
</dbReference>
<dbReference type="PRINTS" id="PR00509">
    <property type="entry name" value="PGMPMM"/>
</dbReference>
<dbReference type="Gene3D" id="3.30.310.50">
    <property type="entry name" value="Alpha-D-phosphohexomutase, C-terminal domain"/>
    <property type="match status" value="1"/>
</dbReference>
<dbReference type="EMBL" id="CP036425">
    <property type="protein sequence ID" value="QDU35513.1"/>
    <property type="molecule type" value="Genomic_DNA"/>
</dbReference>
<dbReference type="GO" id="GO:0005829">
    <property type="term" value="C:cytosol"/>
    <property type="evidence" value="ECO:0007669"/>
    <property type="project" value="TreeGrafter"/>
</dbReference>
<keyword evidence="5 7" id="KW-0460">Magnesium</keyword>
<keyword evidence="13" id="KW-1185">Reference proteome</keyword>
<proteinExistence type="inferred from homology"/>
<dbReference type="GO" id="GO:0005975">
    <property type="term" value="P:carbohydrate metabolic process"/>
    <property type="evidence" value="ECO:0007669"/>
    <property type="project" value="InterPro"/>
</dbReference>
<dbReference type="Pfam" id="PF02880">
    <property type="entry name" value="PGM_PMM_III"/>
    <property type="match status" value="1"/>
</dbReference>
<gene>
    <name evidence="12" type="primary">glmM</name>
    <name evidence="12" type="ORF">KS4_35960</name>
</gene>
<dbReference type="InterPro" id="IPR005846">
    <property type="entry name" value="A-D-PHexomutase_a/b/a-III"/>
</dbReference>
<dbReference type="GO" id="GO:0000287">
    <property type="term" value="F:magnesium ion binding"/>
    <property type="evidence" value="ECO:0007669"/>
    <property type="project" value="InterPro"/>
</dbReference>
<evidence type="ECO:0000256" key="1">
    <source>
        <dbReference type="ARBA" id="ARBA00001946"/>
    </source>
</evidence>
<reference evidence="12 13" key="1">
    <citation type="submission" date="2019-02" db="EMBL/GenBank/DDBJ databases">
        <title>Deep-cultivation of Planctomycetes and their phenomic and genomic characterization uncovers novel biology.</title>
        <authorList>
            <person name="Wiegand S."/>
            <person name="Jogler M."/>
            <person name="Boedeker C."/>
            <person name="Pinto D."/>
            <person name="Vollmers J."/>
            <person name="Rivas-Marin E."/>
            <person name="Kohn T."/>
            <person name="Peeters S.H."/>
            <person name="Heuer A."/>
            <person name="Rast P."/>
            <person name="Oberbeckmann S."/>
            <person name="Bunk B."/>
            <person name="Jeske O."/>
            <person name="Meyerdierks A."/>
            <person name="Storesund J.E."/>
            <person name="Kallscheuer N."/>
            <person name="Luecker S."/>
            <person name="Lage O.M."/>
            <person name="Pohl T."/>
            <person name="Merkel B.J."/>
            <person name="Hornburger P."/>
            <person name="Mueller R.-W."/>
            <person name="Bruemmer F."/>
            <person name="Labrenz M."/>
            <person name="Spormann A.M."/>
            <person name="Op den Camp H."/>
            <person name="Overmann J."/>
            <person name="Amann R."/>
            <person name="Jetten M.S.M."/>
            <person name="Mascher T."/>
            <person name="Medema M.H."/>
            <person name="Devos D.P."/>
            <person name="Kaster A.-K."/>
            <person name="Ovreas L."/>
            <person name="Rohde M."/>
            <person name="Galperin M.Y."/>
            <person name="Jogler C."/>
        </authorList>
    </citation>
    <scope>NUCLEOTIDE SEQUENCE [LARGE SCALE GENOMIC DNA]</scope>
    <source>
        <strain evidence="12 13">KS4</strain>
    </source>
</reference>
<dbReference type="InterPro" id="IPR005844">
    <property type="entry name" value="A-D-PHexomutase_a/b/a-I"/>
</dbReference>
<comment type="similarity">
    <text evidence="2 7">Belongs to the phosphohexose mutase family.</text>
</comment>
<dbReference type="Gene3D" id="3.40.120.10">
    <property type="entry name" value="Alpha-D-Glucose-1,6-Bisphosphate, subunit A, domain 3"/>
    <property type="match status" value="3"/>
</dbReference>
<dbReference type="Proteomes" id="UP000317369">
    <property type="component" value="Chromosome"/>
</dbReference>
<keyword evidence="3" id="KW-0597">Phosphoprotein</keyword>
<evidence type="ECO:0000259" key="11">
    <source>
        <dbReference type="Pfam" id="PF02880"/>
    </source>
</evidence>
<evidence type="ECO:0000259" key="10">
    <source>
        <dbReference type="Pfam" id="PF02879"/>
    </source>
</evidence>
<feature type="domain" description="Alpha-D-phosphohexomutase alpha/beta/alpha" evidence="10">
    <location>
        <begin position="166"/>
        <end position="264"/>
    </location>
</feature>
<dbReference type="GO" id="GO:0006048">
    <property type="term" value="P:UDP-N-acetylglucosamine biosynthetic process"/>
    <property type="evidence" value="ECO:0007669"/>
    <property type="project" value="TreeGrafter"/>
</dbReference>
<dbReference type="Pfam" id="PF00408">
    <property type="entry name" value="PGM_PMM_IV"/>
    <property type="match status" value="1"/>
</dbReference>
<dbReference type="InterPro" id="IPR016055">
    <property type="entry name" value="A-D-PHexomutase_a/b/a-I/II/III"/>
</dbReference>
<evidence type="ECO:0000259" key="8">
    <source>
        <dbReference type="Pfam" id="PF00408"/>
    </source>
</evidence>
<evidence type="ECO:0000313" key="13">
    <source>
        <dbReference type="Proteomes" id="UP000317369"/>
    </source>
</evidence>
<evidence type="ECO:0000256" key="3">
    <source>
        <dbReference type="ARBA" id="ARBA00022553"/>
    </source>
</evidence>
<evidence type="ECO:0000259" key="9">
    <source>
        <dbReference type="Pfam" id="PF02878"/>
    </source>
</evidence>
<dbReference type="GO" id="GO:0008966">
    <property type="term" value="F:phosphoglucosamine mutase activity"/>
    <property type="evidence" value="ECO:0007669"/>
    <property type="project" value="UniProtKB-EC"/>
</dbReference>
<comment type="cofactor">
    <cofactor evidence="1">
        <name>Mg(2+)</name>
        <dbReference type="ChEBI" id="CHEBI:18420"/>
    </cofactor>
</comment>
<dbReference type="RefSeq" id="WP_145080975.1">
    <property type="nucleotide sequence ID" value="NZ_CP036425.1"/>
</dbReference>
<dbReference type="Pfam" id="PF02879">
    <property type="entry name" value="PGM_PMM_II"/>
    <property type="match status" value="1"/>
</dbReference>
<dbReference type="SUPFAM" id="SSF55957">
    <property type="entry name" value="Phosphoglucomutase, C-terminal domain"/>
    <property type="match status" value="1"/>
</dbReference>
<dbReference type="PANTHER" id="PTHR42946:SF1">
    <property type="entry name" value="PHOSPHOGLUCOMUTASE (ALPHA-D-GLUCOSE-1,6-BISPHOSPHATE-DEPENDENT)"/>
    <property type="match status" value="1"/>
</dbReference>
<dbReference type="InterPro" id="IPR005841">
    <property type="entry name" value="Alpha-D-phosphohexomutase_SF"/>
</dbReference>
<protein>
    <submittedName>
        <fullName evidence="12">Phosphoglucosamine mutase</fullName>
        <ecNumber evidence="12">5.4.2.10</ecNumber>
    </submittedName>
</protein>
<dbReference type="NCBIfam" id="TIGR03990">
    <property type="entry name" value="Arch_GlmM"/>
    <property type="match status" value="1"/>
</dbReference>
<name>A0A517YZB9_9BACT</name>
<dbReference type="AlphaFoldDB" id="A0A517YZB9"/>
<evidence type="ECO:0000313" key="12">
    <source>
        <dbReference type="EMBL" id="QDU35513.1"/>
    </source>
</evidence>
<evidence type="ECO:0000256" key="2">
    <source>
        <dbReference type="ARBA" id="ARBA00010231"/>
    </source>
</evidence>
<dbReference type="SUPFAM" id="SSF53738">
    <property type="entry name" value="Phosphoglucomutase, first 3 domains"/>
    <property type="match status" value="3"/>
</dbReference>